<accession>A0AA38HZB3</accession>
<dbReference type="AlphaFoldDB" id="A0AA38HZB3"/>
<evidence type="ECO:0000313" key="1">
    <source>
        <dbReference type="EMBL" id="KAJ3647398.1"/>
    </source>
</evidence>
<proteinExistence type="predicted"/>
<comment type="caution">
    <text evidence="1">The sequence shown here is derived from an EMBL/GenBank/DDBJ whole genome shotgun (WGS) entry which is preliminary data.</text>
</comment>
<protein>
    <submittedName>
        <fullName evidence="1">Uncharacterized protein</fullName>
    </submittedName>
</protein>
<keyword evidence="2" id="KW-1185">Reference proteome</keyword>
<reference evidence="1" key="1">
    <citation type="journal article" date="2023" name="G3 (Bethesda)">
        <title>Whole genome assemblies of Zophobas morio and Tenebrio molitor.</title>
        <authorList>
            <person name="Kaur S."/>
            <person name="Stinson S.A."/>
            <person name="diCenzo G.C."/>
        </authorList>
    </citation>
    <scope>NUCLEOTIDE SEQUENCE</scope>
    <source>
        <strain evidence="1">QUZm001</strain>
    </source>
</reference>
<dbReference type="Proteomes" id="UP001168821">
    <property type="component" value="Unassembled WGS sequence"/>
</dbReference>
<gene>
    <name evidence="1" type="ORF">Zmor_019277</name>
</gene>
<organism evidence="1 2">
    <name type="scientific">Zophobas morio</name>
    <dbReference type="NCBI Taxonomy" id="2755281"/>
    <lineage>
        <taxon>Eukaryota</taxon>
        <taxon>Metazoa</taxon>
        <taxon>Ecdysozoa</taxon>
        <taxon>Arthropoda</taxon>
        <taxon>Hexapoda</taxon>
        <taxon>Insecta</taxon>
        <taxon>Pterygota</taxon>
        <taxon>Neoptera</taxon>
        <taxon>Endopterygota</taxon>
        <taxon>Coleoptera</taxon>
        <taxon>Polyphaga</taxon>
        <taxon>Cucujiformia</taxon>
        <taxon>Tenebrionidae</taxon>
        <taxon>Zophobas</taxon>
    </lineage>
</organism>
<name>A0AA38HZB3_9CUCU</name>
<sequence>MVGAEETRGVGVAAPGAPVREAKPVCVPMSTMEEENLRERLHVAQLRQCAEIVGEEQKYSRDTFRRLFQGKVEIEHFSHSGFLKFRESGHFSVSGL</sequence>
<dbReference type="EMBL" id="JALNTZ010000006">
    <property type="protein sequence ID" value="KAJ3647398.1"/>
    <property type="molecule type" value="Genomic_DNA"/>
</dbReference>
<evidence type="ECO:0000313" key="2">
    <source>
        <dbReference type="Proteomes" id="UP001168821"/>
    </source>
</evidence>